<feature type="transmembrane region" description="Helical" evidence="1">
    <location>
        <begin position="105"/>
        <end position="127"/>
    </location>
</feature>
<evidence type="ECO:0000256" key="1">
    <source>
        <dbReference type="SAM" id="Phobius"/>
    </source>
</evidence>
<dbReference type="Pfam" id="PF04403">
    <property type="entry name" value="PqiA"/>
    <property type="match status" value="1"/>
</dbReference>
<feature type="transmembrane region" description="Helical" evidence="1">
    <location>
        <begin position="147"/>
        <end position="166"/>
    </location>
</feature>
<dbReference type="Proteomes" id="UP000198367">
    <property type="component" value="Chromosome"/>
</dbReference>
<keyword evidence="3" id="KW-1185">Reference proteome</keyword>
<protein>
    <submittedName>
        <fullName evidence="2">Paraquat-inducible membrane protein A</fullName>
    </submittedName>
</protein>
<keyword evidence="1" id="KW-0812">Transmembrane</keyword>
<proteinExistence type="predicted"/>
<dbReference type="RefSeq" id="WP_089068835.1">
    <property type="nucleotide sequence ID" value="NZ_CP022358.1"/>
</dbReference>
<feature type="transmembrane region" description="Helical" evidence="1">
    <location>
        <begin position="186"/>
        <end position="204"/>
    </location>
</feature>
<evidence type="ECO:0000313" key="3">
    <source>
        <dbReference type="Proteomes" id="UP000198367"/>
    </source>
</evidence>
<dbReference type="AlphaFoldDB" id="A0A220UT14"/>
<dbReference type="EMBL" id="CP022358">
    <property type="protein sequence ID" value="ASK71071.1"/>
    <property type="molecule type" value="Genomic_DNA"/>
</dbReference>
<keyword evidence="1" id="KW-1133">Transmembrane helix</keyword>
<sequence>MNSVRNSLLPILVILLSLALLIPGVTQPILSLNGSIDKAKLTEQGIEQVAQSFDENSGRDSARGMLNMVSGLLGLNNLKGEVEVLQQTRSIWSTVTELYNSGNGLVAGLVMLFSIIIPAVKLSLMLVQQSVSSVALQWRIHHLVSALAKWSMADVFVVALIITFLAGNASGGMGEMLKTKAQFESGFYFFTAYCILSIASGYLVRRPTPIL</sequence>
<reference evidence="2 3" key="1">
    <citation type="submission" date="2017-07" db="EMBL/GenBank/DDBJ databases">
        <title>Phenotypical and genomic characterization of a clinical isolate of Shewanella bicestrii sp. nov. producing an extended-spectrum beta-lactamase and a new oxacillinase variant.</title>
        <authorList>
            <person name="Jousset A.B."/>
            <person name="Bonnin R.A."/>
            <person name="Girlich D."/>
            <person name="Dabos L."/>
            <person name="Potron A."/>
            <person name="Dortet L."/>
            <person name="Glaser P."/>
            <person name="Naas T."/>
        </authorList>
    </citation>
    <scope>NUCLEOTIDE SEQUENCE [LARGE SCALE GENOMIC DNA]</scope>
    <source>
        <strain evidence="2 3">JAB-1</strain>
    </source>
</reference>
<dbReference type="KEGG" id="sbj:CF168_20520"/>
<keyword evidence="1" id="KW-0472">Membrane</keyword>
<name>A0A220UT14_9GAMM</name>
<gene>
    <name evidence="2" type="ORF">CF168_20520</name>
</gene>
<dbReference type="InterPro" id="IPR007498">
    <property type="entry name" value="PqiA-like"/>
</dbReference>
<organism evidence="2 3">
    <name type="scientific">Shewanella bicestrii</name>
    <dbReference type="NCBI Taxonomy" id="2018305"/>
    <lineage>
        <taxon>Bacteria</taxon>
        <taxon>Pseudomonadati</taxon>
        <taxon>Pseudomonadota</taxon>
        <taxon>Gammaproteobacteria</taxon>
        <taxon>Alteromonadales</taxon>
        <taxon>Shewanellaceae</taxon>
        <taxon>Shewanella</taxon>
    </lineage>
</organism>
<accession>A0A220UT14</accession>
<evidence type="ECO:0000313" key="2">
    <source>
        <dbReference type="EMBL" id="ASK71071.1"/>
    </source>
</evidence>